<evidence type="ECO:0000313" key="5">
    <source>
        <dbReference type="Proteomes" id="UP000325313"/>
    </source>
</evidence>
<dbReference type="InterPro" id="IPR013087">
    <property type="entry name" value="Znf_C2H2_type"/>
</dbReference>
<protein>
    <recommendedName>
        <fullName evidence="2">C2H2-type domain-containing protein</fullName>
    </recommendedName>
</protein>
<dbReference type="GO" id="GO:0008270">
    <property type="term" value="F:zinc ion binding"/>
    <property type="evidence" value="ECO:0007669"/>
    <property type="project" value="UniProtKB-KW"/>
</dbReference>
<dbReference type="SMART" id="SM00355">
    <property type="entry name" value="ZnF_C2H2"/>
    <property type="match status" value="3"/>
</dbReference>
<proteinExistence type="predicted"/>
<dbReference type="PROSITE" id="PS50157">
    <property type="entry name" value="ZINC_FINGER_C2H2_2"/>
    <property type="match status" value="1"/>
</dbReference>
<dbReference type="Proteomes" id="UP000325313">
    <property type="component" value="Unassembled WGS sequence"/>
</dbReference>
<dbReference type="EMBL" id="VDEP01000401">
    <property type="protein sequence ID" value="KAA1090259.1"/>
    <property type="molecule type" value="Genomic_DNA"/>
</dbReference>
<feature type="domain" description="C2H2-type" evidence="2">
    <location>
        <begin position="4"/>
        <end position="37"/>
    </location>
</feature>
<evidence type="ECO:0000256" key="1">
    <source>
        <dbReference type="PROSITE-ProRule" id="PRU00042"/>
    </source>
</evidence>
<evidence type="ECO:0000313" key="4">
    <source>
        <dbReference type="EMBL" id="KAA1090259.1"/>
    </source>
</evidence>
<evidence type="ECO:0000313" key="3">
    <source>
        <dbReference type="EMBL" id="KAA1084858.1"/>
    </source>
</evidence>
<dbReference type="AlphaFoldDB" id="A0A5B0NQW1"/>
<accession>A0A5B0NQW1</accession>
<organism evidence="4 5">
    <name type="scientific">Puccinia graminis f. sp. tritici</name>
    <dbReference type="NCBI Taxonomy" id="56615"/>
    <lineage>
        <taxon>Eukaryota</taxon>
        <taxon>Fungi</taxon>
        <taxon>Dikarya</taxon>
        <taxon>Basidiomycota</taxon>
        <taxon>Pucciniomycotina</taxon>
        <taxon>Pucciniomycetes</taxon>
        <taxon>Pucciniales</taxon>
        <taxon>Pucciniaceae</taxon>
        <taxon>Puccinia</taxon>
    </lineage>
</organism>
<evidence type="ECO:0000259" key="2">
    <source>
        <dbReference type="PROSITE" id="PS50157"/>
    </source>
</evidence>
<keyword evidence="1" id="KW-0863">Zinc-finger</keyword>
<keyword evidence="1" id="KW-0479">Metal-binding</keyword>
<dbReference type="Gene3D" id="3.30.160.60">
    <property type="entry name" value="Classic Zinc Finger"/>
    <property type="match status" value="1"/>
</dbReference>
<gene>
    <name evidence="3" type="ORF">PGTUg99_001481</name>
    <name evidence="4" type="ORF">PGTUg99_002006</name>
</gene>
<dbReference type="PROSITE" id="PS00028">
    <property type="entry name" value="ZINC_FINGER_C2H2_1"/>
    <property type="match status" value="1"/>
</dbReference>
<comment type="caution">
    <text evidence="4">The sequence shown here is derived from an EMBL/GenBank/DDBJ whole genome shotgun (WGS) entry which is preliminary data.</text>
</comment>
<reference evidence="4 5" key="1">
    <citation type="submission" date="2019-05" db="EMBL/GenBank/DDBJ databases">
        <title>Emergence of the Ug99 lineage of the wheat stem rust pathogen through somatic hybridization.</title>
        <authorList>
            <person name="Li F."/>
            <person name="Upadhyaya N.M."/>
            <person name="Sperschneider J."/>
            <person name="Matny O."/>
            <person name="Nguyen-Phuc H."/>
            <person name="Mago R."/>
            <person name="Raley C."/>
            <person name="Miller M.E."/>
            <person name="Silverstein K.A.T."/>
            <person name="Henningsen E."/>
            <person name="Hirsch C.D."/>
            <person name="Visser B."/>
            <person name="Pretorius Z.A."/>
            <person name="Steffenson B.J."/>
            <person name="Schwessinger B."/>
            <person name="Dodds P.N."/>
            <person name="Figueroa M."/>
        </authorList>
    </citation>
    <scope>NUCLEOTIDE SEQUENCE [LARGE SCALE GENOMIC DNA]</scope>
    <source>
        <strain evidence="4 5">Ug99</strain>
    </source>
</reference>
<name>A0A5B0NQW1_PUCGR</name>
<dbReference type="EMBL" id="VDEP01000432">
    <property type="protein sequence ID" value="KAA1084858.1"/>
    <property type="molecule type" value="Genomic_DNA"/>
</dbReference>
<sequence length="257" mass="28989">MQHYRCAQCPAIFSSISSRKNHVRHEHQSIVHTKDIHGSEVIIERVNNRFSCPQVACSYSTVKASLMQTHYHNCRSKIRTSAPSVASHIPRVVVQSRVIPAGSQVQELAGWMEFGVYYHKLAKLLLCSNDGCHVCVKVEEISSHLQTQHHIKCIVEESMLDDIVQAPPQDIYNLEQPIAPFRGVRMYMGFSSKMEAGEIILASLGFRLFCGTNIVDFSMFFRLIRTTILSQTQTPLPVSLPVARPLAFWPSFHPLSA</sequence>
<keyword evidence="1" id="KW-0862">Zinc</keyword>